<evidence type="ECO:0000313" key="15">
    <source>
        <dbReference type="RefSeq" id="XP_017861652.1"/>
    </source>
</evidence>
<feature type="compositionally biased region" description="Basic and acidic residues" evidence="10">
    <location>
        <begin position="530"/>
        <end position="548"/>
    </location>
</feature>
<evidence type="ECO:0000256" key="2">
    <source>
        <dbReference type="ARBA" id="ARBA00005192"/>
    </source>
</evidence>
<dbReference type="PRINTS" id="PR00077">
    <property type="entry name" value="GPDHDRGNASE"/>
</dbReference>
<evidence type="ECO:0000313" key="13">
    <source>
        <dbReference type="Proteomes" id="UP000694904"/>
    </source>
</evidence>
<feature type="compositionally biased region" description="Basic and acidic residues" evidence="10">
    <location>
        <begin position="1079"/>
        <end position="1091"/>
    </location>
</feature>
<keyword evidence="6 8" id="KW-0520">NAD</keyword>
<comment type="pathway">
    <text evidence="2">Phospholipid metabolism; alpha-glycerophosphate cycle.</text>
</comment>
<feature type="compositionally biased region" description="Basic and acidic residues" evidence="10">
    <location>
        <begin position="560"/>
        <end position="574"/>
    </location>
</feature>
<dbReference type="Proteomes" id="UP000694904">
    <property type="component" value="Chromosome 2"/>
</dbReference>
<evidence type="ECO:0000256" key="4">
    <source>
        <dbReference type="ARBA" id="ARBA00011738"/>
    </source>
</evidence>
<feature type="compositionally biased region" description="Basic and acidic residues" evidence="10">
    <location>
        <begin position="584"/>
        <end position="593"/>
    </location>
</feature>
<evidence type="ECO:0000256" key="1">
    <source>
        <dbReference type="ARBA" id="ARBA00005189"/>
    </source>
</evidence>
<dbReference type="Gene3D" id="1.10.1040.10">
    <property type="entry name" value="N-(1-d-carboxylethyl)-l-norvaline Dehydrogenase, domain 2"/>
    <property type="match status" value="1"/>
</dbReference>
<proteinExistence type="inferred from homology"/>
<dbReference type="PANTHER" id="PTHR11728:SF8">
    <property type="entry name" value="GLYCEROL-3-PHOSPHATE DEHYDROGENASE [NAD(+)]-RELATED"/>
    <property type="match status" value="1"/>
</dbReference>
<evidence type="ECO:0000313" key="14">
    <source>
        <dbReference type="RefSeq" id="XP_017861643.1"/>
    </source>
</evidence>
<dbReference type="InterPro" id="IPR008927">
    <property type="entry name" value="6-PGluconate_DH-like_C_sf"/>
</dbReference>
<feature type="compositionally biased region" description="Polar residues" evidence="10">
    <location>
        <begin position="698"/>
        <end position="717"/>
    </location>
</feature>
<feature type="compositionally biased region" description="Polar residues" evidence="10">
    <location>
        <begin position="1309"/>
        <end position="1328"/>
    </location>
</feature>
<dbReference type="InterPro" id="IPR017751">
    <property type="entry name" value="G3P_DH_NAD-dep_euk"/>
</dbReference>
<feature type="compositionally biased region" description="Polar residues" evidence="10">
    <location>
        <begin position="487"/>
        <end position="519"/>
    </location>
</feature>
<feature type="region of interest" description="Disordered" evidence="10">
    <location>
        <begin position="953"/>
        <end position="1010"/>
    </location>
</feature>
<dbReference type="Gene3D" id="3.40.50.720">
    <property type="entry name" value="NAD(P)-binding Rossmann-like Domain"/>
    <property type="match status" value="1"/>
</dbReference>
<organism evidence="13 14">
    <name type="scientific">Drosophila arizonae</name>
    <name type="common">Fruit fly</name>
    <dbReference type="NCBI Taxonomy" id="7263"/>
    <lineage>
        <taxon>Eukaryota</taxon>
        <taxon>Metazoa</taxon>
        <taxon>Ecdysozoa</taxon>
        <taxon>Arthropoda</taxon>
        <taxon>Hexapoda</taxon>
        <taxon>Insecta</taxon>
        <taxon>Pterygota</taxon>
        <taxon>Neoptera</taxon>
        <taxon>Endopterygota</taxon>
        <taxon>Diptera</taxon>
        <taxon>Brachycera</taxon>
        <taxon>Muscomorpha</taxon>
        <taxon>Ephydroidea</taxon>
        <taxon>Drosophilidae</taxon>
        <taxon>Drosophila</taxon>
    </lineage>
</organism>
<feature type="compositionally biased region" description="Polar residues" evidence="10">
    <location>
        <begin position="664"/>
        <end position="675"/>
    </location>
</feature>
<evidence type="ECO:0000256" key="5">
    <source>
        <dbReference type="ARBA" id="ARBA00023002"/>
    </source>
</evidence>
<comment type="subunit">
    <text evidence="4">Homodimer.</text>
</comment>
<reference evidence="13" key="1">
    <citation type="journal article" date="1997" name="Nucleic Acids Res.">
        <title>tRNAscan-SE: a program for improved detection of transfer RNA genes in genomic sequence.</title>
        <authorList>
            <person name="Lowe T.M."/>
            <person name="Eddy S.R."/>
        </authorList>
    </citation>
    <scope>NUCLEOTIDE SEQUENCE [LARGE SCALE GENOMIC DNA]</scope>
</reference>
<dbReference type="InterPro" id="IPR036291">
    <property type="entry name" value="NAD(P)-bd_dom_sf"/>
</dbReference>
<comment type="pathway">
    <text evidence="1">Lipid metabolism.</text>
</comment>
<dbReference type="Pfam" id="PF07479">
    <property type="entry name" value="NAD_Gly3P_dh_C"/>
    <property type="match status" value="1"/>
</dbReference>
<gene>
    <name evidence="14 15" type="primary">LOC108613000</name>
</gene>
<evidence type="ECO:0000256" key="7">
    <source>
        <dbReference type="ARBA" id="ARBA00048683"/>
    </source>
</evidence>
<evidence type="ECO:0000256" key="9">
    <source>
        <dbReference type="RuleBase" id="RU361243"/>
    </source>
</evidence>
<dbReference type="SUPFAM" id="SSF51735">
    <property type="entry name" value="NAD(P)-binding Rossmann-fold domains"/>
    <property type="match status" value="1"/>
</dbReference>
<comment type="similarity">
    <text evidence="3 8">Belongs to the NAD-dependent glycerol-3-phosphate dehydrogenase family.</text>
</comment>
<feature type="region of interest" description="Disordered" evidence="10">
    <location>
        <begin position="487"/>
        <end position="607"/>
    </location>
</feature>
<dbReference type="NCBIfam" id="TIGR03376">
    <property type="entry name" value="glycerol3P_DH"/>
    <property type="match status" value="1"/>
</dbReference>
<evidence type="ECO:0000256" key="6">
    <source>
        <dbReference type="ARBA" id="ARBA00023027"/>
    </source>
</evidence>
<name>A0ABM1P357_DROAR</name>
<dbReference type="Pfam" id="PF01210">
    <property type="entry name" value="NAD_Gly3P_dh_N"/>
    <property type="match status" value="1"/>
</dbReference>
<comment type="catalytic activity">
    <reaction evidence="7 9">
        <text>sn-glycerol 3-phosphate + NAD(+) = dihydroxyacetone phosphate + NADH + H(+)</text>
        <dbReference type="Rhea" id="RHEA:11092"/>
        <dbReference type="ChEBI" id="CHEBI:15378"/>
        <dbReference type="ChEBI" id="CHEBI:57540"/>
        <dbReference type="ChEBI" id="CHEBI:57597"/>
        <dbReference type="ChEBI" id="CHEBI:57642"/>
        <dbReference type="ChEBI" id="CHEBI:57945"/>
        <dbReference type="EC" id="1.1.1.8"/>
    </reaction>
</comment>
<feature type="compositionally biased region" description="Basic and acidic residues" evidence="10">
    <location>
        <begin position="645"/>
        <end position="663"/>
    </location>
</feature>
<evidence type="ECO:0000256" key="10">
    <source>
        <dbReference type="SAM" id="MobiDB-lite"/>
    </source>
</evidence>
<feature type="region of interest" description="Disordered" evidence="10">
    <location>
        <begin position="645"/>
        <end position="717"/>
    </location>
</feature>
<dbReference type="RefSeq" id="XP_017861652.1">
    <property type="nucleotide sequence ID" value="XM_018006163.1"/>
</dbReference>
<dbReference type="SUPFAM" id="SSF48179">
    <property type="entry name" value="6-phosphogluconate dehydrogenase C-terminal domain-like"/>
    <property type="match status" value="1"/>
</dbReference>
<feature type="domain" description="Glycerol-3-phosphate dehydrogenase NAD-dependent N-terminal" evidence="11">
    <location>
        <begin position="6"/>
        <end position="174"/>
    </location>
</feature>
<dbReference type="InterPro" id="IPR013328">
    <property type="entry name" value="6PGD_dom2"/>
</dbReference>
<sequence>MSKNPKVCIIGSEGWGSAIATAVCQNVLHYDFDPQVNIYVYDEIVRNNYLSQVMNERHENIKYLPGIMLPKNLVAVNDLIDAARDADILIFATPHTFLKAYCNILADHVKPGAYAVSLIKGLEHIKDGEIDLYSHAITKHLGIPCYSMMNANSAMEMAQGKLCEITIGCNNQDHANELTNLLQTENCMVFAIDDVDGVELCNSLKDLVALSAGFIDGLRLGDNARVACLHLGLKEMMRFIKNFNPTTKVSTLFESCGLANSVASSYGDKNVTFAKNLVTSRKTIPEIEANLLSGRKLLGPIIAEEVYAYLEKSNLHETYPLFSTVHRICQREVPPYEIVETLRNHPDLSNYSITNLQKDEFSMFSSNTDSVLENIADTVPDFSTDSADSSRRVEELNDEPIFNSTSDDGFWKPYFDYFNDQSKTRELKHVARNSNTAAETCASDSDKGSMEFSFEMGAKKDDPEICLQIKDTSVPKEDLLLIGSQYTANQNPSDSKSSSPGKQTQVNPIVMSDGNTTPDNPMPMQYQGRPRIDKYEELKVRVKGKENPPPETQTVAQSKSIDERFGENIGDRATRKSTALRKSKSTDNNKKVPNENSYEMRLFEDDPQQEKFLEMMRKREKDELELKLLKKSTIKSQLMREYLEKPKKNVAKGKHDSLGKDLPTKNTDNKPSNSDGGFKYDYKISIRSKKVPIDPSKESNPSNSTKAELNAPDNYNQNIPEKWEQLSLNKGKLEVQEKLPKSMLLKPITFKIKPIESKTNNKIEMRKSDNVASTDSSFLAPGYYNELASNNLTVQSKIANESQEMYKSVPMEPIGANQQSEYFDEQNNSFSSNQSNEKGKYVSSLSPRFSVEDIQQLKAMEDYEKIEKCGNEAIGGDASKQNLENTIEMKAKGTSDWNQQQQHDDKTMDKNTRWIRFNYDEARRVWQPERKNNKLVQDLEAEVENTILDTEIPKEIESRDRSMNNNRGDENPKEETTQKVRQRIEQKLERARQDDIERNSISTKKSEKVNIQEAEDILDEHELKESDEIKKYGQYLQFRQKGQPILDRSKVDEDTNFMAVNQSENMRSKYGENNALPDSQEKNNSHKDRTNFLKQTVPSDAEKTSRKSWQLLPFSESREKDETKNLQNVDAKFRSAQTFPLDIEPADTQVGRKDVENVPSMKGRQTTGIDRNTEDTGKVRGKAGKHTSEWDWLLDSEKFDNSLKQEKNLQTLDAYKYSHLVDFIAGEDRKENKRQQKEKELERQHKLRYKINKGSQLPVEGTRAQFNEVMPEDESTDQPRLMDRQKCNMPIGTSVLKAKSSAERPTEFDNPTQAKGRTSKLSSTQPTETPRKEWRQERIALEKSKTPNQHEDLSRSAKQSNINETETEPNQTKLKRMETQISKISKRLAKIMTKGQPGQEKYKERPVAYEGKDPYNIEEGVGTTKPFPGQIREQQQGRVNRKVTIKPFHPPLNPRVRIPRPPFDVRDQEYHTISCRRQTELQRNSILPQMPLSVASQSMHASASVPKLTRPVLKLPPFMMRSSVLAIELGFFAAFLSRYRGGCK</sequence>
<dbReference type="InterPro" id="IPR006109">
    <property type="entry name" value="G3P_DH_NAD-dep_C"/>
</dbReference>
<dbReference type="InterPro" id="IPR006168">
    <property type="entry name" value="G3P_DH_NAD-dep"/>
</dbReference>
<dbReference type="GeneID" id="108613000"/>
<evidence type="ECO:0000256" key="3">
    <source>
        <dbReference type="ARBA" id="ARBA00011009"/>
    </source>
</evidence>
<dbReference type="EC" id="1.1.1.8" evidence="9"/>
<evidence type="ECO:0000256" key="8">
    <source>
        <dbReference type="RuleBase" id="RU000437"/>
    </source>
</evidence>
<keyword evidence="13" id="KW-1185">Reference proteome</keyword>
<dbReference type="InterPro" id="IPR011128">
    <property type="entry name" value="G3P_DH_NAD-dep_N"/>
</dbReference>
<dbReference type="RefSeq" id="XP_017861643.1">
    <property type="nucleotide sequence ID" value="XM_018006154.1"/>
</dbReference>
<feature type="region of interest" description="Disordered" evidence="10">
    <location>
        <begin position="1295"/>
        <end position="1377"/>
    </location>
</feature>
<protein>
    <recommendedName>
        <fullName evidence="9">Glycerol-3-phosphate dehydrogenase [NAD(+)]</fullName>
        <ecNumber evidence="9">1.1.1.8</ecNumber>
    </recommendedName>
</protein>
<feature type="domain" description="Glycerol-3-phosphate dehydrogenase NAD-dependent C-terminal" evidence="12">
    <location>
        <begin position="194"/>
        <end position="340"/>
    </location>
</feature>
<feature type="region of interest" description="Disordered" evidence="10">
    <location>
        <begin position="1060"/>
        <end position="1127"/>
    </location>
</feature>
<feature type="region of interest" description="Disordered" evidence="10">
    <location>
        <begin position="1159"/>
        <end position="1183"/>
    </location>
</feature>
<feature type="compositionally biased region" description="Basic and acidic residues" evidence="10">
    <location>
        <begin position="1329"/>
        <end position="1355"/>
    </location>
</feature>
<evidence type="ECO:0000259" key="11">
    <source>
        <dbReference type="Pfam" id="PF01210"/>
    </source>
</evidence>
<evidence type="ECO:0000259" key="12">
    <source>
        <dbReference type="Pfam" id="PF07479"/>
    </source>
</evidence>
<dbReference type="PANTHER" id="PTHR11728">
    <property type="entry name" value="GLYCEROL-3-PHOSPHATE DEHYDROGENASE"/>
    <property type="match status" value="1"/>
</dbReference>
<reference evidence="14 15" key="3">
    <citation type="submission" date="2025-05" db="UniProtKB">
        <authorList>
            <consortium name="RefSeq"/>
        </authorList>
    </citation>
    <scope>IDENTIFICATION</scope>
    <source>
        <tissue evidence="14 15">Whole organism</tissue>
    </source>
</reference>
<reference evidence="13" key="2">
    <citation type="journal article" date="2016" name="G3 (Bethesda)">
        <title>Genome Evolution in Three Species of Cactophilic Drosophila.</title>
        <authorList>
            <person name="Sanchez-Flores A."/>
            <person name="Penazola F."/>
            <person name="Carpinteyro-Ponce J."/>
            <person name="Nazario-Yepiz N."/>
            <person name="Abreu-Goodger C."/>
            <person name="Machado C.A."/>
            <person name="Markow T.A."/>
        </authorList>
    </citation>
    <scope>NUCLEOTIDE SEQUENCE [LARGE SCALE GENOMIC DNA]</scope>
</reference>
<accession>A0ABM1P357</accession>
<keyword evidence="5 8" id="KW-0560">Oxidoreductase</keyword>
<feature type="compositionally biased region" description="Polar residues" evidence="10">
    <location>
        <begin position="1356"/>
        <end position="1372"/>
    </location>
</feature>